<accession>X1U8T3</accession>
<name>X1U8T3_9ZZZZ</name>
<dbReference type="InterPro" id="IPR002876">
    <property type="entry name" value="Transcrip_reg_TACO1-like"/>
</dbReference>
<dbReference type="EMBL" id="BARW01017204">
    <property type="protein sequence ID" value="GAI99996.1"/>
    <property type="molecule type" value="Genomic_DNA"/>
</dbReference>
<dbReference type="AlphaFoldDB" id="X1U8T3"/>
<feature type="non-terminal residue" evidence="2">
    <location>
        <position position="1"/>
    </location>
</feature>
<dbReference type="InterPro" id="IPR029072">
    <property type="entry name" value="YebC-like"/>
</dbReference>
<comment type="caution">
    <text evidence="2">The sequence shown here is derived from an EMBL/GenBank/DDBJ whole genome shotgun (WGS) entry which is preliminary data.</text>
</comment>
<evidence type="ECO:0000259" key="1">
    <source>
        <dbReference type="Pfam" id="PF01709"/>
    </source>
</evidence>
<organism evidence="2">
    <name type="scientific">marine sediment metagenome</name>
    <dbReference type="NCBI Taxonomy" id="412755"/>
    <lineage>
        <taxon>unclassified sequences</taxon>
        <taxon>metagenomes</taxon>
        <taxon>ecological metagenomes</taxon>
    </lineage>
</organism>
<dbReference type="InterPro" id="IPR026564">
    <property type="entry name" value="Transcrip_reg_TACO1-like_dom3"/>
</dbReference>
<feature type="domain" description="TACO1/YebC-like second and third" evidence="1">
    <location>
        <begin position="1"/>
        <end position="120"/>
    </location>
</feature>
<protein>
    <recommendedName>
        <fullName evidence="1">TACO1/YebC-like second and third domain-containing protein</fullName>
    </recommendedName>
</protein>
<evidence type="ECO:0000313" key="2">
    <source>
        <dbReference type="EMBL" id="GAI99996.1"/>
    </source>
</evidence>
<proteinExistence type="predicted"/>
<reference evidence="2" key="1">
    <citation type="journal article" date="2014" name="Front. Microbiol.">
        <title>High frequency of phylogenetically diverse reductive dehalogenase-homologous genes in deep subseafloor sedimentary metagenomes.</title>
        <authorList>
            <person name="Kawai M."/>
            <person name="Futagami T."/>
            <person name="Toyoda A."/>
            <person name="Takaki Y."/>
            <person name="Nishi S."/>
            <person name="Hori S."/>
            <person name="Arai W."/>
            <person name="Tsubouchi T."/>
            <person name="Morono Y."/>
            <person name="Uchiyama I."/>
            <person name="Ito T."/>
            <person name="Fujiyama A."/>
            <person name="Inagaki F."/>
            <person name="Takami H."/>
        </authorList>
    </citation>
    <scope>NUCLEOTIDE SEQUENCE</scope>
    <source>
        <strain evidence="2">Expedition CK06-06</strain>
    </source>
</reference>
<dbReference type="Gene3D" id="3.30.70.980">
    <property type="match status" value="2"/>
</dbReference>
<dbReference type="PANTHER" id="PTHR12532:SF0">
    <property type="entry name" value="TRANSLATIONAL ACTIVATOR OF CYTOCHROME C OXIDASE 1"/>
    <property type="match status" value="1"/>
</dbReference>
<dbReference type="Pfam" id="PF01709">
    <property type="entry name" value="Transcrip_reg"/>
    <property type="match status" value="1"/>
</dbReference>
<sequence>HIFTKYGGSLGTVAWNFEQRGVIRISDIGYQISDIELELIDAGVDDIIKEVEGITLFTKIGDLQNVKKFLEAKEIKTESAEIEYISKEDQELDQEDKEKVEKFIEELEDCEDVADYYTNVNA</sequence>
<dbReference type="SUPFAM" id="SSF75625">
    <property type="entry name" value="YebC-like"/>
    <property type="match status" value="1"/>
</dbReference>
<gene>
    <name evidence="2" type="ORF">S12H4_29774</name>
</gene>
<dbReference type="InterPro" id="IPR048300">
    <property type="entry name" value="TACO1_YebC-like_2nd/3rd_dom"/>
</dbReference>
<dbReference type="PANTHER" id="PTHR12532">
    <property type="entry name" value="TRANSLATIONAL ACTIVATOR OF CYTOCHROME C OXIDASE 1"/>
    <property type="match status" value="1"/>
</dbReference>